<sequence>MRYLFPLFLILSCCLTFLPGCEPKEDLVQTTGKLEFDRDSVKFDTVFTTIRTVTKRLWVYNRNSGAVKTDVSLAGKQGTTYSLIINGDAGSSVNGVTIRGNDSLLVLVRAVLGDNSTTKPFLLEDQVNFRTNGNEQNVKLVAYGQNAYFHRADIINVPTGNKTAIWRNDKPHVIINTPYKQGTNTFNVGVYVVSGSTLQIEPGTKIYCHAGATIQVDGTLKINAAPNLTPGDTTAAKRAMVLFRGDRLEPFYNEVAGQWGGIFFTSTSRNNDIRYTEIKNANFGVSLLNTDANSAPIDLWLDNVIFRNISGSNPNYVGTGLPPGGIIGVRSTITATNCLLTNCGEYAVRGFGGTFNLNFCTIANYTPSFQRQTSSVSFSNELSDAVGNPVKFPLVINLTNSIVWGNYENELELVNNADPNYTINIRNTLLRTKDFQAATNATNKPGLGATALANLVTVADPLFVRTTLTSSRPDYRLQDTSPAKRRMPYTSASPPISVPAVDLLNLQRRTPNQTSLGAYE</sequence>
<accession>A0ABT9AGZ3</accession>
<evidence type="ECO:0000313" key="2">
    <source>
        <dbReference type="EMBL" id="MDO7849132.1"/>
    </source>
</evidence>
<evidence type="ECO:0000256" key="1">
    <source>
        <dbReference type="SAM" id="MobiDB-lite"/>
    </source>
</evidence>
<comment type="caution">
    <text evidence="2">The sequence shown here is derived from an EMBL/GenBank/DDBJ whole genome shotgun (WGS) entry which is preliminary data.</text>
</comment>
<reference evidence="2" key="1">
    <citation type="submission" date="2023-07" db="EMBL/GenBank/DDBJ databases">
        <authorList>
            <person name="Kim M.K."/>
        </authorList>
    </citation>
    <scope>NUCLEOTIDE SEQUENCE</scope>
    <source>
        <strain evidence="2">M29</strain>
    </source>
</reference>
<gene>
    <name evidence="2" type="ORF">Q5H92_22405</name>
</gene>
<evidence type="ECO:0000313" key="3">
    <source>
        <dbReference type="Proteomes" id="UP001167796"/>
    </source>
</evidence>
<feature type="region of interest" description="Disordered" evidence="1">
    <location>
        <begin position="473"/>
        <end position="492"/>
    </location>
</feature>
<proteinExistence type="predicted"/>
<keyword evidence="3" id="KW-1185">Reference proteome</keyword>
<dbReference type="Proteomes" id="UP001167796">
    <property type="component" value="Unassembled WGS sequence"/>
</dbReference>
<evidence type="ECO:0008006" key="4">
    <source>
        <dbReference type="Google" id="ProtNLM"/>
    </source>
</evidence>
<organism evidence="2 3">
    <name type="scientific">Hymenobacter mellowenesis</name>
    <dbReference type="NCBI Taxonomy" id="3063995"/>
    <lineage>
        <taxon>Bacteria</taxon>
        <taxon>Pseudomonadati</taxon>
        <taxon>Bacteroidota</taxon>
        <taxon>Cytophagia</taxon>
        <taxon>Cytophagales</taxon>
        <taxon>Hymenobacteraceae</taxon>
        <taxon>Hymenobacter</taxon>
    </lineage>
</organism>
<dbReference type="EMBL" id="JAUQSX010000014">
    <property type="protein sequence ID" value="MDO7849132.1"/>
    <property type="molecule type" value="Genomic_DNA"/>
</dbReference>
<name>A0ABT9AGZ3_9BACT</name>
<dbReference type="RefSeq" id="WP_305013800.1">
    <property type="nucleotide sequence ID" value="NZ_JAUQSX010000014.1"/>
</dbReference>
<protein>
    <recommendedName>
        <fullName evidence="4">Right-handed parallel beta-helix repeat-containing protein</fullName>
    </recommendedName>
</protein>